<proteinExistence type="inferred from homology"/>
<evidence type="ECO:0000313" key="8">
    <source>
        <dbReference type="EMBL" id="PKS05960.1"/>
    </source>
</evidence>
<dbReference type="GO" id="GO:0005634">
    <property type="term" value="C:nucleus"/>
    <property type="evidence" value="ECO:0007669"/>
    <property type="project" value="UniProtKB-SubCell"/>
</dbReference>
<evidence type="ECO:0000256" key="5">
    <source>
        <dbReference type="ARBA" id="ARBA00023242"/>
    </source>
</evidence>
<dbReference type="Proteomes" id="UP000233524">
    <property type="component" value="Unassembled WGS sequence"/>
</dbReference>
<dbReference type="VEuPathDB" id="FungiDB:jhhlp_007793"/>
<evidence type="ECO:0000256" key="4">
    <source>
        <dbReference type="ARBA" id="ARBA00022454"/>
    </source>
</evidence>
<dbReference type="GO" id="GO:0000775">
    <property type="term" value="C:chromosome, centromeric region"/>
    <property type="evidence" value="ECO:0007669"/>
    <property type="project" value="UniProtKB-SubCell"/>
</dbReference>
<dbReference type="AlphaFoldDB" id="A0A2N3N0K5"/>
<gene>
    <name evidence="8" type="ORF">jhhlp_007793</name>
</gene>
<comment type="similarity">
    <text evidence="3">Belongs to the CENP-L/IML3 family.</text>
</comment>
<feature type="region of interest" description="Disordered" evidence="7">
    <location>
        <begin position="1"/>
        <end position="26"/>
    </location>
</feature>
<comment type="caution">
    <text evidence="8">The sequence shown here is derived from an EMBL/GenBank/DDBJ whole genome shotgun (WGS) entry which is preliminary data.</text>
</comment>
<evidence type="ECO:0000313" key="9">
    <source>
        <dbReference type="Proteomes" id="UP000233524"/>
    </source>
</evidence>
<dbReference type="Pfam" id="PF13092">
    <property type="entry name" value="CENP-L"/>
    <property type="match status" value="1"/>
</dbReference>
<sequence>MPPVRGRGGGRRGRPRKSRVSEAEPAAIVEEVPQPPFFSTTFSVHRVSPLYLGEQSDHGAMLRTLSNRLRDTLIGDVVRGVYVGLDPTQSEIGNAGSLESVKLHWVRVSDVISQIDPDRRPPSRDLSSDAPDNDGIGLLGMRRGIWIDIRYENAACTGMLLPDLSSEEEKDIPEQTWVETKGKKRGRASEVDPSHFLQLPLLLLRMPTPLKKIVTEWLSGVFDCHISPLSLGTRSLVRIWETWLKTATVPETGPKAKEVVVTLGFSLPHLADEIPDGVQEDDEDEEGLPRGLQQGLRSIDISIQPDDISQFVLAGEAIAENRDAAGPKPWMGDARTRKILAGGHEDDGWAWKAEDSGTGDSADDEQPFIDALAFYLDEHLALNLFHPSVRVTRISSPGFVLTDSRIKVFETTDAKAVCNLLADVTRRSLGTELPQVF</sequence>
<reference evidence="8 9" key="1">
    <citation type="journal article" date="2017" name="G3 (Bethesda)">
        <title>First Draft Genome Sequence of the Pathogenic Fungus Lomentospora prolificans (Formerly Scedosporium prolificans).</title>
        <authorList>
            <person name="Luo R."/>
            <person name="Zimin A."/>
            <person name="Workman R."/>
            <person name="Fan Y."/>
            <person name="Pertea G."/>
            <person name="Grossman N."/>
            <person name="Wear M.P."/>
            <person name="Jia B."/>
            <person name="Miller H."/>
            <person name="Casadevall A."/>
            <person name="Timp W."/>
            <person name="Zhang S.X."/>
            <person name="Salzberg S.L."/>
        </authorList>
    </citation>
    <scope>NUCLEOTIDE SEQUENCE [LARGE SCALE GENOMIC DNA]</scope>
    <source>
        <strain evidence="8 9">JHH-5317</strain>
    </source>
</reference>
<keyword evidence="5" id="KW-0539">Nucleus</keyword>
<dbReference type="STRING" id="41688.A0A2N3N0K5"/>
<accession>A0A2N3N0K5</accession>
<dbReference type="PANTHER" id="PTHR31740:SF2">
    <property type="entry name" value="CENTROMERE PROTEIN L"/>
    <property type="match status" value="1"/>
</dbReference>
<feature type="compositionally biased region" description="Basic residues" evidence="7">
    <location>
        <begin position="8"/>
        <end position="18"/>
    </location>
</feature>
<evidence type="ECO:0000256" key="3">
    <source>
        <dbReference type="ARBA" id="ARBA00011060"/>
    </source>
</evidence>
<evidence type="ECO:0000256" key="1">
    <source>
        <dbReference type="ARBA" id="ARBA00004123"/>
    </source>
</evidence>
<keyword evidence="9" id="KW-1185">Reference proteome</keyword>
<dbReference type="InterPro" id="IPR025204">
    <property type="entry name" value="CENP-L"/>
</dbReference>
<evidence type="ECO:0000256" key="6">
    <source>
        <dbReference type="ARBA" id="ARBA00023328"/>
    </source>
</evidence>
<comment type="subcellular location">
    <subcellularLocation>
        <location evidence="2">Chromosome</location>
        <location evidence="2">Centromere</location>
    </subcellularLocation>
    <subcellularLocation>
        <location evidence="1">Nucleus</location>
    </subcellularLocation>
</comment>
<keyword evidence="6" id="KW-0137">Centromere</keyword>
<dbReference type="EMBL" id="NLAX01001139">
    <property type="protein sequence ID" value="PKS05960.1"/>
    <property type="molecule type" value="Genomic_DNA"/>
</dbReference>
<dbReference type="OrthoDB" id="8864979at2759"/>
<evidence type="ECO:0000256" key="2">
    <source>
        <dbReference type="ARBA" id="ARBA00004584"/>
    </source>
</evidence>
<evidence type="ECO:0000256" key="7">
    <source>
        <dbReference type="SAM" id="MobiDB-lite"/>
    </source>
</evidence>
<name>A0A2N3N0K5_9PEZI</name>
<dbReference type="PANTHER" id="PTHR31740">
    <property type="entry name" value="CENTROMERE PROTEIN L"/>
    <property type="match status" value="1"/>
</dbReference>
<organism evidence="8 9">
    <name type="scientific">Lomentospora prolificans</name>
    <dbReference type="NCBI Taxonomy" id="41688"/>
    <lineage>
        <taxon>Eukaryota</taxon>
        <taxon>Fungi</taxon>
        <taxon>Dikarya</taxon>
        <taxon>Ascomycota</taxon>
        <taxon>Pezizomycotina</taxon>
        <taxon>Sordariomycetes</taxon>
        <taxon>Hypocreomycetidae</taxon>
        <taxon>Microascales</taxon>
        <taxon>Microascaceae</taxon>
        <taxon>Lomentospora</taxon>
    </lineage>
</organism>
<protein>
    <submittedName>
        <fullName evidence="8">Uncharacterized protein</fullName>
    </submittedName>
</protein>
<keyword evidence="4" id="KW-0158">Chromosome</keyword>
<dbReference type="InParanoid" id="A0A2N3N0K5"/>